<feature type="domain" description="T-SNARE coiled-coil homology" evidence="5">
    <location>
        <begin position="217"/>
        <end position="253"/>
    </location>
</feature>
<dbReference type="GO" id="GO:0019905">
    <property type="term" value="F:syntaxin binding"/>
    <property type="evidence" value="ECO:0007669"/>
    <property type="project" value="TreeGrafter"/>
</dbReference>
<dbReference type="GO" id="GO:0031201">
    <property type="term" value="C:SNARE complex"/>
    <property type="evidence" value="ECO:0007669"/>
    <property type="project" value="TreeGrafter"/>
</dbReference>
<comment type="similarity">
    <text evidence="2">Belongs to the SVAP1 family.</text>
</comment>
<dbReference type="GO" id="GO:0006887">
    <property type="term" value="P:exocytosis"/>
    <property type="evidence" value="ECO:0007669"/>
    <property type="project" value="TreeGrafter"/>
</dbReference>
<evidence type="ECO:0000313" key="6">
    <source>
        <dbReference type="EMBL" id="CAE2324033.1"/>
    </source>
</evidence>
<dbReference type="SMART" id="SM00568">
    <property type="entry name" value="GRAM"/>
    <property type="match status" value="1"/>
</dbReference>
<dbReference type="InterPro" id="IPR004182">
    <property type="entry name" value="GRAM"/>
</dbReference>
<name>A0A7S4P5D2_9EUKA</name>
<accession>A0A7S4P5D2</accession>
<dbReference type="InterPro" id="IPR011993">
    <property type="entry name" value="PH-like_dom_sf"/>
</dbReference>
<reference evidence="6" key="1">
    <citation type="submission" date="2021-01" db="EMBL/GenBank/DDBJ databases">
        <authorList>
            <person name="Corre E."/>
            <person name="Pelletier E."/>
            <person name="Niang G."/>
            <person name="Scheremetjew M."/>
            <person name="Finn R."/>
            <person name="Kale V."/>
            <person name="Holt S."/>
            <person name="Cochrane G."/>
            <person name="Meng A."/>
            <person name="Brown T."/>
            <person name="Cohen L."/>
        </authorList>
    </citation>
    <scope>NUCLEOTIDE SEQUENCE</scope>
    <source>
        <strain evidence="6">SoJaBio B1-5/56/2</strain>
    </source>
</reference>
<dbReference type="PROSITE" id="PS50192">
    <property type="entry name" value="T_SNARE"/>
    <property type="match status" value="1"/>
</dbReference>
<evidence type="ECO:0000256" key="2">
    <source>
        <dbReference type="ARBA" id="ARBA00024354"/>
    </source>
</evidence>
<dbReference type="EMBL" id="HBKR01029350">
    <property type="protein sequence ID" value="CAE2324033.1"/>
    <property type="molecule type" value="Transcribed_RNA"/>
</dbReference>
<dbReference type="AlphaFoldDB" id="A0A7S4P5D2"/>
<dbReference type="GO" id="GO:0005886">
    <property type="term" value="C:plasma membrane"/>
    <property type="evidence" value="ECO:0007669"/>
    <property type="project" value="TreeGrafter"/>
</dbReference>
<evidence type="ECO:0000256" key="1">
    <source>
        <dbReference type="ARBA" id="ARBA00009480"/>
    </source>
</evidence>
<evidence type="ECO:0000256" key="4">
    <source>
        <dbReference type="ARBA" id="ARBA00032027"/>
    </source>
</evidence>
<dbReference type="GO" id="GO:0005484">
    <property type="term" value="F:SNAP receptor activity"/>
    <property type="evidence" value="ECO:0007669"/>
    <property type="project" value="TreeGrafter"/>
</dbReference>
<comment type="similarity">
    <text evidence="1">Belongs to the SNAP-25 family.</text>
</comment>
<protein>
    <recommendedName>
        <fullName evidence="3">Synaptosomal-associated protein 47</fullName>
    </recommendedName>
    <alternativeName>
        <fullName evidence="4">Synaptosomal-associated 47 kDa protein</fullName>
    </alternativeName>
</protein>
<dbReference type="Pfam" id="PF02893">
    <property type="entry name" value="GRAM"/>
    <property type="match status" value="1"/>
</dbReference>
<gene>
    <name evidence="6" type="ORF">NAES01612_LOCUS19200</name>
</gene>
<proteinExistence type="inferred from homology"/>
<evidence type="ECO:0000259" key="5">
    <source>
        <dbReference type="PROSITE" id="PS50192"/>
    </source>
</evidence>
<dbReference type="InterPro" id="IPR000727">
    <property type="entry name" value="T_SNARE_dom"/>
</dbReference>
<dbReference type="PANTHER" id="PTHR19305">
    <property type="entry name" value="SYNAPTOSOMAL ASSOCIATED PROTEIN"/>
    <property type="match status" value="1"/>
</dbReference>
<evidence type="ECO:0000256" key="3">
    <source>
        <dbReference type="ARBA" id="ARBA00024443"/>
    </source>
</evidence>
<dbReference type="Gene3D" id="2.30.29.30">
    <property type="entry name" value="Pleckstrin-homology domain (PH domain)/Phosphotyrosine-binding domain (PTB)"/>
    <property type="match status" value="1"/>
</dbReference>
<dbReference type="PANTHER" id="PTHR19305:SF9">
    <property type="entry name" value="SYNAPTOSOMAL-ASSOCIATED PROTEIN 29"/>
    <property type="match status" value="1"/>
</dbReference>
<sequence length="517" mass="59659">MDTQDDLNKLESYVSLTSEEKASLPDEKGQWPQQVITKAKKMEHITCEIRHTFSLPSSEVVVQDYYCSLNGPINQGRMYITTNYVCFSSKIIPFLPSVEEKIPFFKILNISAVEYPVSGEIKMELNDRRSLTFYSFTRLQETYSLLKHLWQIPPSYTTLFKEEDDEEEDYGEDEIGVKYSFAKGKEKDTEKKSYFVNVEGSKKAVGLAEKSRNDTREIAEELDRQGQRLNRIEARVDGIQSNLDVGDRHIRGLKSPVGAIINLVTPNNPKARQNPNIIKREQISYQAWAQNQNVHLDVLLKLPDGSLVDCALFFEKTHFCIKEKATKQPIPKHTWAYNQMKFLVVRARPFHLDVRFCNTNNPTFRLRLMSSKIQAIVNELVLRAAEVRREKEERDIVKVLFEPNGRRFDYGSYFLTLEVIKGRDGQEICVERRGGLGFAGMLSDDVDDDTKKNMTEAEENLEHVYLLAKQTNQNASKIGATLDKQNKQIVRITQKSECAHSRLKDQNRSVEFIHRKL</sequence>
<organism evidence="6">
    <name type="scientific">Paramoeba aestuarina</name>
    <dbReference type="NCBI Taxonomy" id="180227"/>
    <lineage>
        <taxon>Eukaryota</taxon>
        <taxon>Amoebozoa</taxon>
        <taxon>Discosea</taxon>
        <taxon>Flabellinia</taxon>
        <taxon>Dactylopodida</taxon>
        <taxon>Paramoebidae</taxon>
        <taxon>Paramoeba</taxon>
    </lineage>
</organism>
<dbReference type="Gene3D" id="1.20.5.110">
    <property type="match status" value="2"/>
</dbReference>
<dbReference type="SUPFAM" id="SSF58038">
    <property type="entry name" value="SNARE fusion complex"/>
    <property type="match status" value="2"/>
</dbReference>
<dbReference type="GO" id="GO:0006906">
    <property type="term" value="P:vesicle fusion"/>
    <property type="evidence" value="ECO:0007669"/>
    <property type="project" value="TreeGrafter"/>
</dbReference>